<dbReference type="PANTHER" id="PTHR47347">
    <property type="entry name" value="GOLGIN CANDIDATE 5"/>
    <property type="match status" value="1"/>
</dbReference>
<proteinExistence type="predicted"/>
<sequence>MARAYNKKVRPRHFEVGQSVLKRVLPHQVKDKGKFSPNWQGPFIVKRVLPNGALYLTDIKGKMAEMAINADAVKIYYDASSDPTNREQKKEVTEESPPVESQDASSDRTDSGRPSVLDSVTAREGGSFEEHSNRSFLGDQHIDEGSNSSDVTYSLVELEKLKKEMKMMETALQGVARQAQAKADEIAKLKNENEQLKAVIEDLRRKSNDADESLREEYHRKVFALERKVYALTKERDTLRREQNKKSDAAALL</sequence>
<reference evidence="3 4" key="1">
    <citation type="journal article" date="2014" name="Nat. Genet.">
        <title>Genome sequence of the hot pepper provides insights into the evolution of pungency in Capsicum species.</title>
        <authorList>
            <person name="Kim S."/>
            <person name="Park M."/>
            <person name="Yeom S.I."/>
            <person name="Kim Y.M."/>
            <person name="Lee J.M."/>
            <person name="Lee H.A."/>
            <person name="Seo E."/>
            <person name="Choi J."/>
            <person name="Cheong K."/>
            <person name="Kim K.T."/>
            <person name="Jung K."/>
            <person name="Lee G.W."/>
            <person name="Oh S.K."/>
            <person name="Bae C."/>
            <person name="Kim S.B."/>
            <person name="Lee H.Y."/>
            <person name="Kim S.Y."/>
            <person name="Kim M.S."/>
            <person name="Kang B.C."/>
            <person name="Jo Y.D."/>
            <person name="Yang H.B."/>
            <person name="Jeong H.J."/>
            <person name="Kang W.H."/>
            <person name="Kwon J.K."/>
            <person name="Shin C."/>
            <person name="Lim J.Y."/>
            <person name="Park J.H."/>
            <person name="Huh J.H."/>
            <person name="Kim J.S."/>
            <person name="Kim B.D."/>
            <person name="Cohen O."/>
            <person name="Paran I."/>
            <person name="Suh M.C."/>
            <person name="Lee S.B."/>
            <person name="Kim Y.K."/>
            <person name="Shin Y."/>
            <person name="Noh S.J."/>
            <person name="Park J."/>
            <person name="Seo Y.S."/>
            <person name="Kwon S.Y."/>
            <person name="Kim H.A."/>
            <person name="Park J.M."/>
            <person name="Kim H.J."/>
            <person name="Choi S.B."/>
            <person name="Bosland P.W."/>
            <person name="Reeves G."/>
            <person name="Jo S.H."/>
            <person name="Lee B.W."/>
            <person name="Cho H.T."/>
            <person name="Choi H.S."/>
            <person name="Lee M.S."/>
            <person name="Yu Y."/>
            <person name="Do Choi Y."/>
            <person name="Park B.S."/>
            <person name="van Deynze A."/>
            <person name="Ashrafi H."/>
            <person name="Hill T."/>
            <person name="Kim W.T."/>
            <person name="Pai H.S."/>
            <person name="Ahn H.K."/>
            <person name="Yeam I."/>
            <person name="Giovannoni J.J."/>
            <person name="Rose J.K."/>
            <person name="Sorensen I."/>
            <person name="Lee S.J."/>
            <person name="Kim R.W."/>
            <person name="Choi I.Y."/>
            <person name="Choi B.S."/>
            <person name="Lim J.S."/>
            <person name="Lee Y.H."/>
            <person name="Choi D."/>
        </authorList>
    </citation>
    <scope>NUCLEOTIDE SEQUENCE [LARGE SCALE GENOMIC DNA]</scope>
    <source>
        <strain evidence="4">cv. CM334</strain>
    </source>
</reference>
<feature type="region of interest" description="Disordered" evidence="2">
    <location>
        <begin position="82"/>
        <end position="149"/>
    </location>
</feature>
<dbReference type="Proteomes" id="UP000222542">
    <property type="component" value="Unassembled WGS sequence"/>
</dbReference>
<dbReference type="PANTHER" id="PTHR47347:SF2">
    <property type="entry name" value="GOLGIN CANDIDATE 5"/>
    <property type="match status" value="1"/>
</dbReference>
<feature type="compositionally biased region" description="Basic and acidic residues" evidence="2">
    <location>
        <begin position="84"/>
        <end position="93"/>
    </location>
</feature>
<reference evidence="3 4" key="2">
    <citation type="journal article" date="2017" name="Genome Biol.">
        <title>New reference genome sequences of hot pepper reveal the massive evolution of plant disease-resistance genes by retroduplication.</title>
        <authorList>
            <person name="Kim S."/>
            <person name="Park J."/>
            <person name="Yeom S.I."/>
            <person name="Kim Y.M."/>
            <person name="Seo E."/>
            <person name="Kim K.T."/>
            <person name="Kim M.S."/>
            <person name="Lee J.M."/>
            <person name="Cheong K."/>
            <person name="Shin H.S."/>
            <person name="Kim S.B."/>
            <person name="Han K."/>
            <person name="Lee J."/>
            <person name="Park M."/>
            <person name="Lee H.A."/>
            <person name="Lee H.Y."/>
            <person name="Lee Y."/>
            <person name="Oh S."/>
            <person name="Lee J.H."/>
            <person name="Choi E."/>
            <person name="Choi E."/>
            <person name="Lee S.E."/>
            <person name="Jeon J."/>
            <person name="Kim H."/>
            <person name="Choi G."/>
            <person name="Song H."/>
            <person name="Lee J."/>
            <person name="Lee S.C."/>
            <person name="Kwon J.K."/>
            <person name="Lee H.Y."/>
            <person name="Koo N."/>
            <person name="Hong Y."/>
            <person name="Kim R.W."/>
            <person name="Kang W.H."/>
            <person name="Huh J.H."/>
            <person name="Kang B.C."/>
            <person name="Yang T.J."/>
            <person name="Lee Y.H."/>
            <person name="Bennetzen J.L."/>
            <person name="Choi D."/>
        </authorList>
    </citation>
    <scope>NUCLEOTIDE SEQUENCE [LARGE SCALE GENOMIC DNA]</scope>
    <source>
        <strain evidence="4">cv. CM334</strain>
    </source>
</reference>
<dbReference type="AlphaFoldDB" id="A0A2G2Y615"/>
<organism evidence="3 4">
    <name type="scientific">Capsicum annuum</name>
    <name type="common">Capsicum pepper</name>
    <dbReference type="NCBI Taxonomy" id="4072"/>
    <lineage>
        <taxon>Eukaryota</taxon>
        <taxon>Viridiplantae</taxon>
        <taxon>Streptophyta</taxon>
        <taxon>Embryophyta</taxon>
        <taxon>Tracheophyta</taxon>
        <taxon>Spermatophyta</taxon>
        <taxon>Magnoliopsida</taxon>
        <taxon>eudicotyledons</taxon>
        <taxon>Gunneridae</taxon>
        <taxon>Pentapetalae</taxon>
        <taxon>asterids</taxon>
        <taxon>lamiids</taxon>
        <taxon>Solanales</taxon>
        <taxon>Solanaceae</taxon>
        <taxon>Solanoideae</taxon>
        <taxon>Capsiceae</taxon>
        <taxon>Capsicum</taxon>
    </lineage>
</organism>
<feature type="coiled-coil region" evidence="1">
    <location>
        <begin position="158"/>
        <end position="213"/>
    </location>
</feature>
<dbReference type="EMBL" id="AYRZ02000012">
    <property type="protein sequence ID" value="PHT65206.1"/>
    <property type="molecule type" value="Genomic_DNA"/>
</dbReference>
<gene>
    <name evidence="3" type="ORF">T459_29631</name>
</gene>
<comment type="caution">
    <text evidence="3">The sequence shown here is derived from an EMBL/GenBank/DDBJ whole genome shotgun (WGS) entry which is preliminary data.</text>
</comment>
<accession>A0A2G2Y615</accession>
<keyword evidence="1" id="KW-0175">Coiled coil</keyword>
<protein>
    <submittedName>
        <fullName evidence="3">Uncharacterized protein</fullName>
    </submittedName>
</protein>
<evidence type="ECO:0000256" key="1">
    <source>
        <dbReference type="SAM" id="Coils"/>
    </source>
</evidence>
<dbReference type="STRING" id="4072.A0A2G2Y615"/>
<name>A0A2G2Y615_CAPAN</name>
<evidence type="ECO:0000313" key="3">
    <source>
        <dbReference type="EMBL" id="PHT65206.1"/>
    </source>
</evidence>
<dbReference type="Gramene" id="PHT65206">
    <property type="protein sequence ID" value="PHT65206"/>
    <property type="gene ID" value="T459_29631"/>
</dbReference>
<evidence type="ECO:0000313" key="4">
    <source>
        <dbReference type="Proteomes" id="UP000222542"/>
    </source>
</evidence>
<evidence type="ECO:0000256" key="2">
    <source>
        <dbReference type="SAM" id="MobiDB-lite"/>
    </source>
</evidence>
<keyword evidence="4" id="KW-1185">Reference proteome</keyword>